<feature type="modified residue" description="4-aspartylphosphate" evidence="5">
    <location>
        <position position="210"/>
    </location>
</feature>
<evidence type="ECO:0000256" key="1">
    <source>
        <dbReference type="ARBA" id="ARBA00010587"/>
    </source>
</evidence>
<dbReference type="GO" id="GO:0000160">
    <property type="term" value="P:phosphorelay signal transduction system"/>
    <property type="evidence" value="ECO:0007669"/>
    <property type="project" value="InterPro"/>
</dbReference>
<dbReference type="CDD" id="cd12107">
    <property type="entry name" value="Hemerythrin"/>
    <property type="match status" value="1"/>
</dbReference>
<keyword evidence="5" id="KW-0597">Phosphoprotein</keyword>
<name>Q2W486_PARM1</name>
<dbReference type="InterPro" id="IPR011006">
    <property type="entry name" value="CheY-like_superfamily"/>
</dbReference>
<dbReference type="PROSITE" id="PS00550">
    <property type="entry name" value="HEMERYTHRINS"/>
    <property type="match status" value="1"/>
</dbReference>
<evidence type="ECO:0000256" key="4">
    <source>
        <dbReference type="ARBA" id="ARBA00023004"/>
    </source>
</evidence>
<dbReference type="CDD" id="cd00156">
    <property type="entry name" value="REC"/>
    <property type="match status" value="1"/>
</dbReference>
<evidence type="ECO:0000256" key="5">
    <source>
        <dbReference type="PROSITE-ProRule" id="PRU00169"/>
    </source>
</evidence>
<comment type="similarity">
    <text evidence="1">Belongs to the hemerythrin family.</text>
</comment>
<dbReference type="Gene3D" id="3.40.50.2300">
    <property type="match status" value="1"/>
</dbReference>
<sequence>MGVTWSERMSVGVPLLDSDHKTLIGLINHLQRSIGDDEEHASVGSVLQALEEYAAHHFAREEAMMDVCRYPLLSRHHGTHAEFTKKVTDLKGRYDLDRTGVRARECLAFLNSWLIDHICTTDMNYRSWVIGHPGAEAAAQRVTLTGATKKGAEVDWTQLRVLLVDDNVNFLEILRTILLSVGVTRISAAHDLNAAKAVISHEPLDLLLCDWHVGDDSGLELVRWVRRGPPDQARLPVVVLSGHERMANRDLALLAGADDFMEKPISARNLLLGVARLARKAA</sequence>
<dbReference type="NCBIfam" id="NF033749">
    <property type="entry name" value="bact_hemeryth"/>
    <property type="match status" value="1"/>
</dbReference>
<dbReference type="Pfam" id="PF00072">
    <property type="entry name" value="Response_reg"/>
    <property type="match status" value="1"/>
</dbReference>
<keyword evidence="2" id="KW-0813">Transport</keyword>
<dbReference type="InterPro" id="IPR001789">
    <property type="entry name" value="Sig_transdc_resp-reg_receiver"/>
</dbReference>
<keyword evidence="4" id="KW-0408">Iron</keyword>
<organism evidence="7 8">
    <name type="scientific">Paramagnetospirillum magneticum (strain ATCC 700264 / AMB-1)</name>
    <name type="common">Magnetospirillum magneticum</name>
    <dbReference type="NCBI Taxonomy" id="342108"/>
    <lineage>
        <taxon>Bacteria</taxon>
        <taxon>Pseudomonadati</taxon>
        <taxon>Pseudomonadota</taxon>
        <taxon>Alphaproteobacteria</taxon>
        <taxon>Rhodospirillales</taxon>
        <taxon>Magnetospirillaceae</taxon>
        <taxon>Paramagnetospirillum</taxon>
    </lineage>
</organism>
<accession>Q2W486</accession>
<proteinExistence type="inferred from homology"/>
<keyword evidence="2" id="KW-0561">Oxygen transport</keyword>
<dbReference type="SUPFAM" id="SSF47188">
    <property type="entry name" value="Hemerythrin-like"/>
    <property type="match status" value="1"/>
</dbReference>
<dbReference type="NCBIfam" id="TIGR02481">
    <property type="entry name" value="hemeryth_dom"/>
    <property type="match status" value="1"/>
</dbReference>
<evidence type="ECO:0000256" key="3">
    <source>
        <dbReference type="ARBA" id="ARBA00022723"/>
    </source>
</evidence>
<dbReference type="InterPro" id="IPR016131">
    <property type="entry name" value="Haemerythrin_Fe_BS"/>
</dbReference>
<keyword evidence="3" id="KW-0479">Metal-binding</keyword>
<dbReference type="Proteomes" id="UP000007058">
    <property type="component" value="Chromosome"/>
</dbReference>
<evidence type="ECO:0000256" key="2">
    <source>
        <dbReference type="ARBA" id="ARBA00022621"/>
    </source>
</evidence>
<protein>
    <submittedName>
        <fullName evidence="7">Hemerythrin FOG: CheY-like receiver</fullName>
    </submittedName>
</protein>
<evidence type="ECO:0000259" key="6">
    <source>
        <dbReference type="PROSITE" id="PS50110"/>
    </source>
</evidence>
<dbReference type="STRING" id="342108.amb2535"/>
<dbReference type="KEGG" id="mag:amb2535"/>
<dbReference type="HOGENOM" id="CLU_085997_0_0_5"/>
<dbReference type="Gene3D" id="1.20.120.50">
    <property type="entry name" value="Hemerythrin-like"/>
    <property type="match status" value="1"/>
</dbReference>
<dbReference type="InterPro" id="IPR012827">
    <property type="entry name" value="Hemerythrin_metal-bd"/>
</dbReference>
<dbReference type="InterPro" id="IPR035938">
    <property type="entry name" value="Hemerythrin-like_sf"/>
</dbReference>
<dbReference type="GO" id="GO:0005344">
    <property type="term" value="F:oxygen carrier activity"/>
    <property type="evidence" value="ECO:0007669"/>
    <property type="project" value="UniProtKB-KW"/>
</dbReference>
<dbReference type="SMART" id="SM00448">
    <property type="entry name" value="REC"/>
    <property type="match status" value="1"/>
</dbReference>
<dbReference type="EMBL" id="AP007255">
    <property type="protein sequence ID" value="BAE51339.1"/>
    <property type="molecule type" value="Genomic_DNA"/>
</dbReference>
<dbReference type="GO" id="GO:0046872">
    <property type="term" value="F:metal ion binding"/>
    <property type="evidence" value="ECO:0007669"/>
    <property type="project" value="UniProtKB-KW"/>
</dbReference>
<dbReference type="AlphaFoldDB" id="Q2W486"/>
<reference evidence="7 8" key="1">
    <citation type="journal article" date="2005" name="DNA Res.">
        <title>Complete genome sequence of the facultative anaerobic magnetotactic bacterium Magnetospirillum sp. strain AMB-1.</title>
        <authorList>
            <person name="Matsunaga T."/>
            <person name="Okamura Y."/>
            <person name="Fukuda Y."/>
            <person name="Wahyudi A.T."/>
            <person name="Murase Y."/>
            <person name="Takeyama H."/>
        </authorList>
    </citation>
    <scope>NUCLEOTIDE SEQUENCE [LARGE SCALE GENOMIC DNA]</scope>
    <source>
        <strain evidence="8">ATCC 700264 / AMB-1</strain>
    </source>
</reference>
<dbReference type="PANTHER" id="PTHR37164:SF1">
    <property type="entry name" value="BACTERIOHEMERYTHRIN"/>
    <property type="match status" value="1"/>
</dbReference>
<dbReference type="InterPro" id="IPR050669">
    <property type="entry name" value="Hemerythrin"/>
</dbReference>
<feature type="domain" description="Response regulatory" evidence="6">
    <location>
        <begin position="160"/>
        <end position="278"/>
    </location>
</feature>
<dbReference type="SUPFAM" id="SSF52172">
    <property type="entry name" value="CheY-like"/>
    <property type="match status" value="1"/>
</dbReference>
<keyword evidence="8" id="KW-1185">Reference proteome</keyword>
<evidence type="ECO:0000313" key="8">
    <source>
        <dbReference type="Proteomes" id="UP000007058"/>
    </source>
</evidence>
<dbReference type="PANTHER" id="PTHR37164">
    <property type="entry name" value="BACTERIOHEMERYTHRIN"/>
    <property type="match status" value="1"/>
</dbReference>
<dbReference type="PROSITE" id="PS50110">
    <property type="entry name" value="RESPONSE_REGULATORY"/>
    <property type="match status" value="1"/>
</dbReference>
<evidence type="ECO:0000313" key="7">
    <source>
        <dbReference type="EMBL" id="BAE51339.1"/>
    </source>
</evidence>
<gene>
    <name evidence="7" type="ordered locus">amb2535</name>
</gene>
<dbReference type="Pfam" id="PF01814">
    <property type="entry name" value="Hemerythrin"/>
    <property type="match status" value="1"/>
</dbReference>
<dbReference type="OrthoDB" id="7305302at2"/>
<dbReference type="InterPro" id="IPR012312">
    <property type="entry name" value="Hemerythrin-like"/>
</dbReference>